<dbReference type="PANTHER" id="PTHR12241:SF162">
    <property type="entry name" value="TUBULIN MONOGLUTAMYLASE TTLL4"/>
    <property type="match status" value="1"/>
</dbReference>
<organism evidence="7 8">
    <name type="scientific">Stylophora pistillata</name>
    <name type="common">Smooth cauliflower coral</name>
    <dbReference type="NCBI Taxonomy" id="50429"/>
    <lineage>
        <taxon>Eukaryota</taxon>
        <taxon>Metazoa</taxon>
        <taxon>Cnidaria</taxon>
        <taxon>Anthozoa</taxon>
        <taxon>Hexacorallia</taxon>
        <taxon>Scleractinia</taxon>
        <taxon>Astrocoeniina</taxon>
        <taxon>Pocilloporidae</taxon>
        <taxon>Stylophora</taxon>
    </lineage>
</organism>
<comment type="caution">
    <text evidence="7">The sequence shown here is derived from an EMBL/GenBank/DDBJ whole genome shotgun (WGS) entry which is preliminary data.</text>
</comment>
<proteinExistence type="inferred from homology"/>
<feature type="compositionally biased region" description="Low complexity" evidence="6">
    <location>
        <begin position="208"/>
        <end position="228"/>
    </location>
</feature>
<feature type="compositionally biased region" description="Low complexity" evidence="6">
    <location>
        <begin position="828"/>
        <end position="838"/>
    </location>
</feature>
<dbReference type="EMBL" id="LSMT01000228">
    <property type="protein sequence ID" value="PFX22823.1"/>
    <property type="molecule type" value="Genomic_DNA"/>
</dbReference>
<dbReference type="AlphaFoldDB" id="A0A2B4S196"/>
<protein>
    <submittedName>
        <fullName evidence="7">Tubulin polyglutamylase TTLL4</fullName>
    </submittedName>
</protein>
<dbReference type="PANTHER" id="PTHR12241">
    <property type="entry name" value="TUBULIN POLYGLUTAMYLASE"/>
    <property type="match status" value="1"/>
</dbReference>
<evidence type="ECO:0000256" key="3">
    <source>
        <dbReference type="ARBA" id="ARBA00022701"/>
    </source>
</evidence>
<dbReference type="PROSITE" id="PS51221">
    <property type="entry name" value="TTL"/>
    <property type="match status" value="1"/>
</dbReference>
<evidence type="ECO:0000256" key="1">
    <source>
        <dbReference type="ARBA" id="ARBA00006820"/>
    </source>
</evidence>
<dbReference type="SUPFAM" id="SSF56059">
    <property type="entry name" value="Glutathione synthetase ATP-binding domain-like"/>
    <property type="match status" value="1"/>
</dbReference>
<dbReference type="GO" id="GO:0015631">
    <property type="term" value="F:tubulin binding"/>
    <property type="evidence" value="ECO:0007669"/>
    <property type="project" value="TreeGrafter"/>
</dbReference>
<evidence type="ECO:0000313" key="7">
    <source>
        <dbReference type="EMBL" id="PFX22823.1"/>
    </source>
</evidence>
<keyword evidence="3" id="KW-0493">Microtubule</keyword>
<dbReference type="Pfam" id="PF03133">
    <property type="entry name" value="TTL"/>
    <property type="match status" value="1"/>
</dbReference>
<dbReference type="GO" id="GO:0000226">
    <property type="term" value="P:microtubule cytoskeleton organization"/>
    <property type="evidence" value="ECO:0007669"/>
    <property type="project" value="TreeGrafter"/>
</dbReference>
<sequence length="853" mass="96945">MNSREQLEKALSSKLNGIQITNQLSRLSRAKATPPVLKTQPIRPQKSFRFIPHPPQNRKSVGFQNSRGADSKHIKPVPPTEPHGKKSMVRKFYDVRKLDSIVDESRVSGDGESLDNEEFYEKSRCPSWERMPGDGCISDIAEEDEDAEEDGDLEENDDDDDNDNDESVEGNYDNDFYECDDLDEAGSSDIDDNDDDDDDDDDDDGSQSLISTAASSRISTAKSRASSARPLTLSTRRWSGTVGSSQPSSVSSKKTNAWASTGDDEKQEKIPPLVPSLFPHISPTIYFSVEGETVGQLSPELRKLLRWKMSSITPNVIKQCIARAGFKPTKTGNDWLGYWGKHMKATCFKTVREYQKVNHFPGTFQIGRKDRLWRNLSRMIVHHGKKDYGFVPQTYVLPYDMKLLKRAWDDASSRQKWILKPPASARGIGIRVIHKWNQIPRKRPVIVQRYLAKPFLINGSKFDLRIYVYFTSYDPLRIYVFEDGLVRFATCKYSSSMKSLSNKFMHLTNYSINKKNEGAYQANSDETVCQGHKWSLKALWGYMKRMNINHVHVWETIKDLVVKAILASDSAVNTMVKQNVRKRSCCHELFGFDVMLDENLKPWLLEVNISPSLHSTSQLDRNIKGQMIKDLLNLAGFCIPENLVTTSTSSTSNMNQFVQDKAVTALSSDERAKHAFYVQRHLDERTKQSILDILTPDDIRMLMEAEDENSRRGCFQRVFPSMSSNKYLRFFESQRYYNILLDEWTRKYMREGRSTALGIAVLQALGEKKLHIGATSDPTHQWACPQGITYRSSSAPALNLDYGPIKSSASAPVLLPKIKKKSTKSHTSKMSSSSATSSERTRQMLRARMKSNI</sequence>
<feature type="region of interest" description="Disordered" evidence="6">
    <location>
        <begin position="816"/>
        <end position="853"/>
    </location>
</feature>
<dbReference type="GO" id="GO:0036064">
    <property type="term" value="C:ciliary basal body"/>
    <property type="evidence" value="ECO:0007669"/>
    <property type="project" value="TreeGrafter"/>
</dbReference>
<keyword evidence="2" id="KW-0436">Ligase</keyword>
<accession>A0A2B4S196</accession>
<feature type="compositionally biased region" description="Low complexity" evidence="6">
    <location>
        <begin position="239"/>
        <end position="255"/>
    </location>
</feature>
<feature type="compositionally biased region" description="Acidic residues" evidence="6">
    <location>
        <begin position="175"/>
        <end position="205"/>
    </location>
</feature>
<feature type="compositionally biased region" description="Acidic residues" evidence="6">
    <location>
        <begin position="140"/>
        <end position="168"/>
    </location>
</feature>
<dbReference type="OrthoDB" id="202825at2759"/>
<dbReference type="GO" id="GO:0005874">
    <property type="term" value="C:microtubule"/>
    <property type="evidence" value="ECO:0007669"/>
    <property type="project" value="UniProtKB-KW"/>
</dbReference>
<dbReference type="GO" id="GO:0070740">
    <property type="term" value="F:tubulin-glutamic acid ligase activity"/>
    <property type="evidence" value="ECO:0007669"/>
    <property type="project" value="TreeGrafter"/>
</dbReference>
<evidence type="ECO:0000256" key="2">
    <source>
        <dbReference type="ARBA" id="ARBA00022598"/>
    </source>
</evidence>
<keyword evidence="8" id="KW-1185">Reference proteome</keyword>
<gene>
    <name evidence="7" type="primary">Ttll4</name>
    <name evidence="7" type="ORF">AWC38_SpisGene12650</name>
</gene>
<feature type="region of interest" description="Disordered" evidence="6">
    <location>
        <begin position="30"/>
        <end position="270"/>
    </location>
</feature>
<comment type="similarity">
    <text evidence="1">Belongs to the tubulin--tyrosine ligase family.</text>
</comment>
<reference evidence="8" key="1">
    <citation type="journal article" date="2017" name="bioRxiv">
        <title>Comparative analysis of the genomes of Stylophora pistillata and Acropora digitifera provides evidence for extensive differences between species of corals.</title>
        <authorList>
            <person name="Voolstra C.R."/>
            <person name="Li Y."/>
            <person name="Liew Y.J."/>
            <person name="Baumgarten S."/>
            <person name="Zoccola D."/>
            <person name="Flot J.-F."/>
            <person name="Tambutte S."/>
            <person name="Allemand D."/>
            <person name="Aranda M."/>
        </authorList>
    </citation>
    <scope>NUCLEOTIDE SEQUENCE [LARGE SCALE GENOMIC DNA]</scope>
</reference>
<dbReference type="STRING" id="50429.A0A2B4S196"/>
<dbReference type="Proteomes" id="UP000225706">
    <property type="component" value="Unassembled WGS sequence"/>
</dbReference>
<keyword evidence="4" id="KW-0547">Nucleotide-binding</keyword>
<evidence type="ECO:0000256" key="4">
    <source>
        <dbReference type="ARBA" id="ARBA00022741"/>
    </source>
</evidence>
<feature type="compositionally biased region" description="Basic and acidic residues" evidence="6">
    <location>
        <begin position="91"/>
        <end position="109"/>
    </location>
</feature>
<dbReference type="Gene3D" id="3.30.470.20">
    <property type="entry name" value="ATP-grasp fold, B domain"/>
    <property type="match status" value="1"/>
</dbReference>
<dbReference type="FunFam" id="3.30.470.20:FF:000009">
    <property type="entry name" value="tubulin polyglutamylase TTLL5 isoform X1"/>
    <property type="match status" value="1"/>
</dbReference>
<evidence type="ECO:0000313" key="8">
    <source>
        <dbReference type="Proteomes" id="UP000225706"/>
    </source>
</evidence>
<evidence type="ECO:0000256" key="6">
    <source>
        <dbReference type="SAM" id="MobiDB-lite"/>
    </source>
</evidence>
<name>A0A2B4S196_STYPI</name>
<feature type="compositionally biased region" description="Polar residues" evidence="6">
    <location>
        <begin position="57"/>
        <end position="68"/>
    </location>
</feature>
<feature type="compositionally biased region" description="Basic residues" evidence="6">
    <location>
        <begin position="817"/>
        <end position="827"/>
    </location>
</feature>
<dbReference type="GO" id="GO:0005524">
    <property type="term" value="F:ATP binding"/>
    <property type="evidence" value="ECO:0007669"/>
    <property type="project" value="UniProtKB-KW"/>
</dbReference>
<keyword evidence="5" id="KW-0067">ATP-binding</keyword>
<feature type="compositionally biased region" description="Basic residues" evidence="6">
    <location>
        <begin position="843"/>
        <end position="853"/>
    </location>
</feature>
<evidence type="ECO:0000256" key="5">
    <source>
        <dbReference type="ARBA" id="ARBA00022840"/>
    </source>
</evidence>
<dbReference type="InterPro" id="IPR004344">
    <property type="entry name" value="TTL/TTLL_fam"/>
</dbReference>